<evidence type="ECO:0000256" key="1">
    <source>
        <dbReference type="SAM" id="SignalP"/>
    </source>
</evidence>
<dbReference type="AlphaFoldDB" id="A0AAD9QJ32"/>
<comment type="caution">
    <text evidence="2">The sequence shown here is derived from an EMBL/GenBank/DDBJ whole genome shotgun (WGS) entry which is preliminary data.</text>
</comment>
<keyword evidence="1" id="KW-0732">Signal</keyword>
<reference evidence="2" key="2">
    <citation type="journal article" date="2023" name="Science">
        <title>Genomic signatures of disease resistance in endangered staghorn corals.</title>
        <authorList>
            <person name="Vollmer S.V."/>
            <person name="Selwyn J.D."/>
            <person name="Despard B.A."/>
            <person name="Roesel C.L."/>
        </authorList>
    </citation>
    <scope>NUCLEOTIDE SEQUENCE</scope>
    <source>
        <strain evidence="2">K2</strain>
    </source>
</reference>
<feature type="chain" id="PRO_5042073845" evidence="1">
    <location>
        <begin position="29"/>
        <end position="168"/>
    </location>
</feature>
<protein>
    <submittedName>
        <fullName evidence="2">Skeletal organic matrix protein 2</fullName>
    </submittedName>
</protein>
<dbReference type="Gene3D" id="2.10.60.10">
    <property type="entry name" value="CD59"/>
    <property type="match status" value="1"/>
</dbReference>
<organism evidence="2 3">
    <name type="scientific">Acropora cervicornis</name>
    <name type="common">Staghorn coral</name>
    <dbReference type="NCBI Taxonomy" id="6130"/>
    <lineage>
        <taxon>Eukaryota</taxon>
        <taxon>Metazoa</taxon>
        <taxon>Cnidaria</taxon>
        <taxon>Anthozoa</taxon>
        <taxon>Hexacorallia</taxon>
        <taxon>Scleractinia</taxon>
        <taxon>Astrocoeniina</taxon>
        <taxon>Acroporidae</taxon>
        <taxon>Acropora</taxon>
    </lineage>
</organism>
<accession>A0AAD9QJ32</accession>
<dbReference type="EMBL" id="JARQWQ010000030">
    <property type="protein sequence ID" value="KAK2562208.1"/>
    <property type="molecule type" value="Genomic_DNA"/>
</dbReference>
<gene>
    <name evidence="2" type="ORF">P5673_014988</name>
</gene>
<dbReference type="Proteomes" id="UP001249851">
    <property type="component" value="Unassembled WGS sequence"/>
</dbReference>
<name>A0AAD9QJ32_ACRCE</name>
<feature type="signal peptide" evidence="1">
    <location>
        <begin position="1"/>
        <end position="28"/>
    </location>
</feature>
<proteinExistence type="predicted"/>
<keyword evidence="3" id="KW-1185">Reference proteome</keyword>
<evidence type="ECO:0000313" key="2">
    <source>
        <dbReference type="EMBL" id="KAK2562208.1"/>
    </source>
</evidence>
<sequence>MAITLLRLANLDHFKFMFLLVAIKCYHCIENTWSECQQKQTKVTCDDPFPPGNSHCYSVSGEYDNGTVIRGVVARGCVDCKDKAKACQLFRLVLATVTREPRSCHMECCDEDYCNTMTPLITKYSGISEASQKTAVAVAYSSAHHNSLQLINFFAIALRLCWTVLANN</sequence>
<dbReference type="InterPro" id="IPR045860">
    <property type="entry name" value="Snake_toxin-like_sf"/>
</dbReference>
<dbReference type="SUPFAM" id="SSF57302">
    <property type="entry name" value="Snake toxin-like"/>
    <property type="match status" value="1"/>
</dbReference>
<evidence type="ECO:0000313" key="3">
    <source>
        <dbReference type="Proteomes" id="UP001249851"/>
    </source>
</evidence>
<reference evidence="2" key="1">
    <citation type="journal article" date="2023" name="G3 (Bethesda)">
        <title>Whole genome assembly and annotation of the endangered Caribbean coral Acropora cervicornis.</title>
        <authorList>
            <person name="Selwyn J.D."/>
            <person name="Vollmer S.V."/>
        </authorList>
    </citation>
    <scope>NUCLEOTIDE SEQUENCE</scope>
    <source>
        <strain evidence="2">K2</strain>
    </source>
</reference>